<dbReference type="EMBL" id="CP121472">
    <property type="protein sequence ID" value="WPL16155.1"/>
    <property type="molecule type" value="Genomic_DNA"/>
</dbReference>
<name>A0ABZ0S6M2_9GAMM</name>
<sequence length="308" mass="32508">MKGQPSTVLQGAGIDAARSIAMASARSKGWTLVSVADESESAQQGLKLERGLSHTSPQAIALGALPDGPAPKVQVSVDFEQHDLGTEVGLRAFVIVNPGTESEKRIEYTDDYQDALAISLSSLQSAWLATGHRLASAAPVPETPRPAPDDITDPSAAEQAQVARVATESAIDGAERAEVASEDGATAAPDQNLHLNQEQEPEPERNQPQTQQVADASAETVESTIVRRATDDNSAAGQNQMLVLNTGARTGTWAYYAEGFAERQGCEVTSNGAVLLQKNPTFELHEVACRNGPNLLLKCQDGVCGSIR</sequence>
<keyword evidence="3" id="KW-1185">Reference proteome</keyword>
<proteinExistence type="predicted"/>
<evidence type="ECO:0000313" key="2">
    <source>
        <dbReference type="EMBL" id="WPL16155.1"/>
    </source>
</evidence>
<protein>
    <submittedName>
        <fullName evidence="2">Uncharacterized protein</fullName>
    </submittedName>
</protein>
<feature type="region of interest" description="Disordered" evidence="1">
    <location>
        <begin position="196"/>
        <end position="218"/>
    </location>
</feature>
<dbReference type="Proteomes" id="UP001432180">
    <property type="component" value="Chromosome"/>
</dbReference>
<gene>
    <name evidence="2" type="ORF">Thiowin_01102</name>
</gene>
<reference evidence="2 3" key="1">
    <citation type="journal article" date="2023" name="Microorganisms">
        <title>Thiorhodovibrio frisius and Trv. litoralis spp. nov., Two Novel Members from a Clade of Fastidious Purple Sulfur Bacteria That Exhibit Unique Red-Shifted Light-Harvesting Capabilities.</title>
        <authorList>
            <person name="Methner A."/>
            <person name="Kuzyk S.B."/>
            <person name="Petersen J."/>
            <person name="Bauer S."/>
            <person name="Brinkmann H."/>
            <person name="Sichau K."/>
            <person name="Wanner G."/>
            <person name="Wolf J."/>
            <person name="Neumann-Schaal M."/>
            <person name="Henke P."/>
            <person name="Tank M."/>
            <person name="Sproer C."/>
            <person name="Bunk B."/>
            <person name="Overmann J."/>
        </authorList>
    </citation>
    <scope>NUCLEOTIDE SEQUENCE [LARGE SCALE GENOMIC DNA]</scope>
    <source>
        <strain evidence="2 3">DSM 6702</strain>
    </source>
</reference>
<evidence type="ECO:0000313" key="3">
    <source>
        <dbReference type="Proteomes" id="UP001432180"/>
    </source>
</evidence>
<feature type="region of interest" description="Disordered" evidence="1">
    <location>
        <begin position="136"/>
        <end position="158"/>
    </location>
</feature>
<evidence type="ECO:0000256" key="1">
    <source>
        <dbReference type="SAM" id="MobiDB-lite"/>
    </source>
</evidence>
<organism evidence="2 3">
    <name type="scientific">Thiorhodovibrio winogradskyi</name>
    <dbReference type="NCBI Taxonomy" id="77007"/>
    <lineage>
        <taxon>Bacteria</taxon>
        <taxon>Pseudomonadati</taxon>
        <taxon>Pseudomonadota</taxon>
        <taxon>Gammaproteobacteria</taxon>
        <taxon>Chromatiales</taxon>
        <taxon>Chromatiaceae</taxon>
        <taxon>Thiorhodovibrio</taxon>
    </lineage>
</organism>
<accession>A0ABZ0S6M2</accession>